<dbReference type="KEGG" id="hyg:AUC43_09260"/>
<dbReference type="Gene3D" id="3.30.70.100">
    <property type="match status" value="1"/>
</dbReference>
<name>A0A0U3SGI2_9BACT</name>
<dbReference type="SUPFAM" id="SSF54909">
    <property type="entry name" value="Dimeric alpha+beta barrel"/>
    <property type="match status" value="1"/>
</dbReference>
<evidence type="ECO:0000256" key="3">
    <source>
        <dbReference type="ARBA" id="ARBA00023277"/>
    </source>
</evidence>
<dbReference type="InterPro" id="IPR013448">
    <property type="entry name" value="L-rhamnose_mutarotase"/>
</dbReference>
<evidence type="ECO:0000256" key="5">
    <source>
        <dbReference type="NCBIfam" id="TIGR02625"/>
    </source>
</evidence>
<dbReference type="PANTHER" id="PTHR34389:SF2">
    <property type="entry name" value="L-RHAMNOSE MUTAROTASE"/>
    <property type="match status" value="1"/>
</dbReference>
<dbReference type="HAMAP" id="MF_01663">
    <property type="entry name" value="L_rham_rotase"/>
    <property type="match status" value="1"/>
</dbReference>
<protein>
    <recommendedName>
        <fullName evidence="5">L-rhamnose mutarotase</fullName>
        <ecNumber evidence="5">5.1.3.32</ecNumber>
    </recommendedName>
</protein>
<dbReference type="Pfam" id="PF05336">
    <property type="entry name" value="rhaM"/>
    <property type="match status" value="1"/>
</dbReference>
<reference evidence="6 7" key="1">
    <citation type="submission" date="2015-12" db="EMBL/GenBank/DDBJ databases">
        <authorList>
            <person name="Shamseldin A."/>
            <person name="Moawad H."/>
            <person name="Abd El-Rahim W.M."/>
            <person name="Sadowsky M.J."/>
        </authorList>
    </citation>
    <scope>NUCLEOTIDE SEQUENCE [LARGE SCALE GENOMIC DNA]</scope>
    <source>
        <strain evidence="6 7">DG5B</strain>
    </source>
</reference>
<dbReference type="EMBL" id="CP013909">
    <property type="protein sequence ID" value="ALW85268.1"/>
    <property type="molecule type" value="Genomic_DNA"/>
</dbReference>
<organism evidence="6 7">
    <name type="scientific">Hymenobacter sedentarius</name>
    <dbReference type="NCBI Taxonomy" id="1411621"/>
    <lineage>
        <taxon>Bacteria</taxon>
        <taxon>Pseudomonadati</taxon>
        <taxon>Bacteroidota</taxon>
        <taxon>Cytophagia</taxon>
        <taxon>Cytophagales</taxon>
        <taxon>Hymenobacteraceae</taxon>
        <taxon>Hymenobacter</taxon>
    </lineage>
</organism>
<dbReference type="NCBIfam" id="TIGR02625">
    <property type="entry name" value="YiiL_rotase"/>
    <property type="match status" value="1"/>
</dbReference>
<dbReference type="EC" id="5.1.3.32" evidence="5"/>
<dbReference type="RefSeq" id="WP_068192215.1">
    <property type="nucleotide sequence ID" value="NZ_CP013909.1"/>
</dbReference>
<sequence>MDKVAFTMKLKPGVAAEYQRRHTEIWPELTAALQQAGIRDYSIYLDAASRTLFAVQKREAGHTTAALPATAIMQRWWAYMADLMETNPDHSPVVQPLECVFHMD</sequence>
<dbReference type="InterPro" id="IPR011008">
    <property type="entry name" value="Dimeric_a/b-barrel"/>
</dbReference>
<dbReference type="GO" id="GO:0062192">
    <property type="term" value="F:L-rhamnose mutarotase activity"/>
    <property type="evidence" value="ECO:0007669"/>
    <property type="project" value="UniProtKB-UniRule"/>
</dbReference>
<proteinExistence type="inferred from homology"/>
<keyword evidence="1" id="KW-0963">Cytoplasm</keyword>
<evidence type="ECO:0000313" key="6">
    <source>
        <dbReference type="EMBL" id="ALW85268.1"/>
    </source>
</evidence>
<dbReference type="InterPro" id="IPR008000">
    <property type="entry name" value="Rham/fucose_mutarotase"/>
</dbReference>
<dbReference type="PANTHER" id="PTHR34389">
    <property type="entry name" value="L-RHAMNOSE MUTAROTASE"/>
    <property type="match status" value="1"/>
</dbReference>
<gene>
    <name evidence="6" type="ORF">AUC43_09260</name>
</gene>
<keyword evidence="7" id="KW-1185">Reference proteome</keyword>
<accession>A0A0U3SGI2</accession>
<dbReference type="GO" id="GO:0005737">
    <property type="term" value="C:cytoplasm"/>
    <property type="evidence" value="ECO:0007669"/>
    <property type="project" value="InterPro"/>
</dbReference>
<keyword evidence="2" id="KW-0413">Isomerase</keyword>
<keyword evidence="4" id="KW-0684">Rhamnose metabolism</keyword>
<dbReference type="OrthoDB" id="9799608at2"/>
<dbReference type="Proteomes" id="UP000059542">
    <property type="component" value="Chromosome"/>
</dbReference>
<dbReference type="STRING" id="1411621.AUC43_09260"/>
<keyword evidence="3" id="KW-0119">Carbohydrate metabolism</keyword>
<evidence type="ECO:0000256" key="2">
    <source>
        <dbReference type="ARBA" id="ARBA00023235"/>
    </source>
</evidence>
<dbReference type="GO" id="GO:0019301">
    <property type="term" value="P:rhamnose catabolic process"/>
    <property type="evidence" value="ECO:0007669"/>
    <property type="project" value="UniProtKB-UniRule"/>
</dbReference>
<dbReference type="AlphaFoldDB" id="A0A0U3SGI2"/>
<evidence type="ECO:0000313" key="7">
    <source>
        <dbReference type="Proteomes" id="UP000059542"/>
    </source>
</evidence>
<evidence type="ECO:0000256" key="4">
    <source>
        <dbReference type="ARBA" id="ARBA00023308"/>
    </source>
</evidence>
<evidence type="ECO:0000256" key="1">
    <source>
        <dbReference type="ARBA" id="ARBA00022490"/>
    </source>
</evidence>